<dbReference type="AlphaFoldDB" id="A0A1W6MY58"/>
<dbReference type="EMBL" id="CP019948">
    <property type="protein sequence ID" value="ARN82524.1"/>
    <property type="molecule type" value="Genomic_DNA"/>
</dbReference>
<reference evidence="1 2" key="1">
    <citation type="submission" date="2017-02" db="EMBL/GenBank/DDBJ databases">
        <authorList>
            <person name="Peterson S.W."/>
        </authorList>
    </citation>
    <scope>NUCLEOTIDE SEQUENCE [LARGE SCALE GENOMIC DNA]</scope>
    <source>
        <strain evidence="1 2">S285</strain>
    </source>
</reference>
<dbReference type="Proteomes" id="UP000193978">
    <property type="component" value="Chromosome"/>
</dbReference>
<sequence>MSSSSVYKIERRHAPVGGHFRLRSSFYLNVVAVRKRAASRQAFSISRLKHADARTATQCIEYTLEKPLYVRLRLSNRSRRRCS</sequence>
<name>A0A1W6MY58_9HYPH</name>
<keyword evidence="2" id="KW-1185">Reference proteome</keyword>
<gene>
    <name evidence="1" type="ORF">B1812_17135</name>
</gene>
<evidence type="ECO:0000313" key="1">
    <source>
        <dbReference type="EMBL" id="ARN82524.1"/>
    </source>
</evidence>
<protein>
    <submittedName>
        <fullName evidence="1">Uncharacterized protein</fullName>
    </submittedName>
</protein>
<evidence type="ECO:0000313" key="2">
    <source>
        <dbReference type="Proteomes" id="UP000193978"/>
    </source>
</evidence>
<dbReference type="KEGG" id="mbry:B1812_17135"/>
<accession>A0A1W6MY58</accession>
<organism evidence="1 2">
    <name type="scientific">Methylocystis bryophila</name>
    <dbReference type="NCBI Taxonomy" id="655015"/>
    <lineage>
        <taxon>Bacteria</taxon>
        <taxon>Pseudomonadati</taxon>
        <taxon>Pseudomonadota</taxon>
        <taxon>Alphaproteobacteria</taxon>
        <taxon>Hyphomicrobiales</taxon>
        <taxon>Methylocystaceae</taxon>
        <taxon>Methylocystis</taxon>
    </lineage>
</organism>
<proteinExistence type="predicted"/>